<feature type="domain" description="Metallo-beta-lactamase" evidence="5">
    <location>
        <begin position="31"/>
        <end position="254"/>
    </location>
</feature>
<evidence type="ECO:0000313" key="6">
    <source>
        <dbReference type="EMBL" id="WOZ79358.1"/>
    </source>
</evidence>
<evidence type="ECO:0000259" key="5">
    <source>
        <dbReference type="SMART" id="SM00849"/>
    </source>
</evidence>
<dbReference type="SMART" id="SM00849">
    <property type="entry name" value="Lactamase_B"/>
    <property type="match status" value="1"/>
</dbReference>
<evidence type="ECO:0000256" key="1">
    <source>
        <dbReference type="ARBA" id="ARBA00007749"/>
    </source>
</evidence>
<keyword evidence="7" id="KW-1185">Reference proteome</keyword>
<organism evidence="6 7">
    <name type="scientific">Kosakonia sacchari</name>
    <dbReference type="NCBI Taxonomy" id="1158459"/>
    <lineage>
        <taxon>Bacteria</taxon>
        <taxon>Pseudomonadati</taxon>
        <taxon>Pseudomonadota</taxon>
        <taxon>Gammaproteobacteria</taxon>
        <taxon>Enterobacterales</taxon>
        <taxon>Enterobacteriaceae</taxon>
        <taxon>Kosakonia</taxon>
    </lineage>
</organism>
<dbReference type="Gene3D" id="3.60.15.10">
    <property type="entry name" value="Ribonuclease Z/Hydroxyacylglutathione hydrolase-like"/>
    <property type="match status" value="1"/>
</dbReference>
<dbReference type="PANTHER" id="PTHR42978">
    <property type="entry name" value="QUORUM-QUENCHING LACTONASE YTNP-RELATED-RELATED"/>
    <property type="match status" value="1"/>
</dbReference>
<keyword evidence="3" id="KW-0378">Hydrolase</keyword>
<keyword evidence="4" id="KW-0862">Zinc</keyword>
<dbReference type="RefSeq" id="WP_305735834.1">
    <property type="nucleotide sequence ID" value="NZ_CP137744.1"/>
</dbReference>
<evidence type="ECO:0000256" key="4">
    <source>
        <dbReference type="ARBA" id="ARBA00022833"/>
    </source>
</evidence>
<comment type="similarity">
    <text evidence="1">Belongs to the metallo-beta-lactamase superfamily.</text>
</comment>
<sequence>MIIHHLNCGCMCPIGGVLYDGFSKGMHAHLACHCLLLETQSHGLVLVDTGFGTIDMRQPRRNIPAFFRLLNNIQHRESLTALAQVKALGFQAEDVRHIVLTHLDFDHAGGLTDFPQAQIHLLQREIDTAQQRHSWLTRERYRPGQWQGVSGWQGYAAQGEKWFGFDAVTALHGLPPEILLIPLAGHTLGHAGVAIQHSDGWLLHGGDAWFYRGEIGQQERHCTPGLRFYQWMMAMDNGARRVNQQRLRELALTHGEDVRLFCSHDAQELRALQNR</sequence>
<dbReference type="PANTHER" id="PTHR42978:SF3">
    <property type="entry name" value="BLR3078 PROTEIN"/>
    <property type="match status" value="1"/>
</dbReference>
<dbReference type="EMBL" id="CP137744">
    <property type="protein sequence ID" value="WOZ79358.1"/>
    <property type="molecule type" value="Genomic_DNA"/>
</dbReference>
<dbReference type="InterPro" id="IPR001279">
    <property type="entry name" value="Metallo-B-lactamas"/>
</dbReference>
<dbReference type="Pfam" id="PF00753">
    <property type="entry name" value="Lactamase_B"/>
    <property type="match status" value="1"/>
</dbReference>
<dbReference type="CDD" id="cd07742">
    <property type="entry name" value="metallo-hydrolase-like_MBL-fold"/>
    <property type="match status" value="1"/>
</dbReference>
<keyword evidence="2" id="KW-0479">Metal-binding</keyword>
<evidence type="ECO:0000256" key="2">
    <source>
        <dbReference type="ARBA" id="ARBA00022723"/>
    </source>
</evidence>
<dbReference type="SUPFAM" id="SSF56281">
    <property type="entry name" value="Metallo-hydrolase/oxidoreductase"/>
    <property type="match status" value="1"/>
</dbReference>
<dbReference type="Proteomes" id="UP001302368">
    <property type="component" value="Chromosome"/>
</dbReference>
<dbReference type="InterPro" id="IPR036866">
    <property type="entry name" value="RibonucZ/Hydroxyglut_hydro"/>
</dbReference>
<name>A0ABZ0MV20_9ENTR</name>
<accession>A0ABZ0MV20</accession>
<evidence type="ECO:0000313" key="7">
    <source>
        <dbReference type="Proteomes" id="UP001302368"/>
    </source>
</evidence>
<gene>
    <name evidence="6" type="ORF">Q8Y70_10005</name>
</gene>
<proteinExistence type="inferred from homology"/>
<protein>
    <submittedName>
        <fullName evidence="6">MBL fold metallo-hydrolase</fullName>
    </submittedName>
</protein>
<dbReference type="InterPro" id="IPR051013">
    <property type="entry name" value="MBL_superfamily_lactonases"/>
</dbReference>
<evidence type="ECO:0000256" key="3">
    <source>
        <dbReference type="ARBA" id="ARBA00022801"/>
    </source>
</evidence>
<reference evidence="6 7" key="1">
    <citation type="submission" date="2023-10" db="EMBL/GenBank/DDBJ databases">
        <title>Genome sequencing of the isolated polysaccharide-producing bacterium Kosakonia sacchari KS2022.</title>
        <authorList>
            <person name="Yi X."/>
        </authorList>
    </citation>
    <scope>NUCLEOTIDE SEQUENCE [LARGE SCALE GENOMIC DNA]</scope>
    <source>
        <strain evidence="6 7">KS2022</strain>
    </source>
</reference>